<proteinExistence type="predicted"/>
<dbReference type="Proteomes" id="UP000608154">
    <property type="component" value="Unassembled WGS sequence"/>
</dbReference>
<reference evidence="1" key="1">
    <citation type="journal article" date="2014" name="Int. J. Syst. Evol. Microbiol.">
        <title>Complete genome sequence of Corynebacterium casei LMG S-19264T (=DSM 44701T), isolated from a smear-ripened cheese.</title>
        <authorList>
            <consortium name="US DOE Joint Genome Institute (JGI-PGF)"/>
            <person name="Walter F."/>
            <person name="Albersmeier A."/>
            <person name="Kalinowski J."/>
            <person name="Ruckert C."/>
        </authorList>
    </citation>
    <scope>NUCLEOTIDE SEQUENCE</scope>
    <source>
        <strain evidence="1">CGMCC 1.15095</strain>
    </source>
</reference>
<dbReference type="AlphaFoldDB" id="A0A916TRU6"/>
<evidence type="ECO:0000313" key="2">
    <source>
        <dbReference type="Proteomes" id="UP000608154"/>
    </source>
</evidence>
<dbReference type="RefSeq" id="WP_188770608.1">
    <property type="nucleotide sequence ID" value="NZ_BMHK01000009.1"/>
</dbReference>
<organism evidence="1 2">
    <name type="scientific">Novosphingobium endophyticum</name>
    <dbReference type="NCBI Taxonomy" id="1955250"/>
    <lineage>
        <taxon>Bacteria</taxon>
        <taxon>Pseudomonadati</taxon>
        <taxon>Pseudomonadota</taxon>
        <taxon>Alphaproteobacteria</taxon>
        <taxon>Sphingomonadales</taxon>
        <taxon>Sphingomonadaceae</taxon>
        <taxon>Novosphingobium</taxon>
    </lineage>
</organism>
<keyword evidence="2" id="KW-1185">Reference proteome</keyword>
<gene>
    <name evidence="1" type="ORF">GCM10011494_17880</name>
</gene>
<sequence>MILNLFNEQFKIGQSHRVVCVAPLEQMEPVWPLDAISAEFGGHIMYENAFKQRFVGVWGRRNTDRFRHQLTERGFVIDVIESPPDNARLLVRAVRRV</sequence>
<comment type="caution">
    <text evidence="1">The sequence shown here is derived from an EMBL/GenBank/DDBJ whole genome shotgun (WGS) entry which is preliminary data.</text>
</comment>
<evidence type="ECO:0000313" key="1">
    <source>
        <dbReference type="EMBL" id="GGB99820.1"/>
    </source>
</evidence>
<dbReference type="EMBL" id="BMHK01000009">
    <property type="protein sequence ID" value="GGB99820.1"/>
    <property type="molecule type" value="Genomic_DNA"/>
</dbReference>
<accession>A0A916TRU6</accession>
<name>A0A916TRU6_9SPHN</name>
<reference evidence="1" key="2">
    <citation type="submission" date="2020-09" db="EMBL/GenBank/DDBJ databases">
        <authorList>
            <person name="Sun Q."/>
            <person name="Zhou Y."/>
        </authorList>
    </citation>
    <scope>NUCLEOTIDE SEQUENCE</scope>
    <source>
        <strain evidence="1">CGMCC 1.15095</strain>
    </source>
</reference>
<protein>
    <submittedName>
        <fullName evidence="1">Uncharacterized protein</fullName>
    </submittedName>
</protein>